<dbReference type="InterPro" id="IPR003644">
    <property type="entry name" value="Calx_beta"/>
</dbReference>
<dbReference type="InterPro" id="IPR026919">
    <property type="entry name" value="ADGRV1"/>
</dbReference>
<comment type="caution">
    <text evidence="6">The sequence shown here is derived from an EMBL/GenBank/DDBJ whole genome shotgun (WGS) entry which is preliminary data.</text>
</comment>
<feature type="signal peptide" evidence="4">
    <location>
        <begin position="1"/>
        <end position="22"/>
    </location>
</feature>
<evidence type="ECO:0000313" key="7">
    <source>
        <dbReference type="Proteomes" id="UP001054945"/>
    </source>
</evidence>
<dbReference type="PANTHER" id="PTHR46682">
    <property type="entry name" value="ADHESION G-PROTEIN COUPLED RECEPTOR V1"/>
    <property type="match status" value="1"/>
</dbReference>
<evidence type="ECO:0000259" key="5">
    <source>
        <dbReference type="SMART" id="SM00237"/>
    </source>
</evidence>
<dbReference type="SUPFAM" id="SSF141072">
    <property type="entry name" value="CalX-like"/>
    <property type="match status" value="2"/>
</dbReference>
<dbReference type="Pfam" id="PF03160">
    <property type="entry name" value="Calx-beta"/>
    <property type="match status" value="2"/>
</dbReference>
<keyword evidence="6" id="KW-0675">Receptor</keyword>
<evidence type="ECO:0000256" key="2">
    <source>
        <dbReference type="ARBA" id="ARBA00022737"/>
    </source>
</evidence>
<dbReference type="GO" id="GO:0071277">
    <property type="term" value="P:cellular response to calcium ion"/>
    <property type="evidence" value="ECO:0007669"/>
    <property type="project" value="TreeGrafter"/>
</dbReference>
<keyword evidence="2" id="KW-0677">Repeat</keyword>
<evidence type="ECO:0000313" key="6">
    <source>
        <dbReference type="EMBL" id="GIY91763.1"/>
    </source>
</evidence>
<name>A0AAV4XBG4_CAEEX</name>
<gene>
    <name evidence="6" type="primary">GPR98</name>
    <name evidence="6" type="ORF">CEXT_712531</name>
</gene>
<evidence type="ECO:0000256" key="1">
    <source>
        <dbReference type="ARBA" id="ARBA00022729"/>
    </source>
</evidence>
<dbReference type="GO" id="GO:0016020">
    <property type="term" value="C:membrane"/>
    <property type="evidence" value="ECO:0007669"/>
    <property type="project" value="InterPro"/>
</dbReference>
<dbReference type="Gene3D" id="2.60.40.2030">
    <property type="match status" value="2"/>
</dbReference>
<feature type="domain" description="Calx-beta" evidence="5">
    <location>
        <begin position="124"/>
        <end position="218"/>
    </location>
</feature>
<dbReference type="EMBL" id="BPLR01000050">
    <property type="protein sequence ID" value="GIY91763.1"/>
    <property type="molecule type" value="Genomic_DNA"/>
</dbReference>
<evidence type="ECO:0000256" key="4">
    <source>
        <dbReference type="SAM" id="SignalP"/>
    </source>
</evidence>
<proteinExistence type="predicted"/>
<dbReference type="GO" id="GO:0001965">
    <property type="term" value="F:G-protein alpha-subunit binding"/>
    <property type="evidence" value="ECO:0007669"/>
    <property type="project" value="TreeGrafter"/>
</dbReference>
<feature type="domain" description="Calx-beta" evidence="5">
    <location>
        <begin position="15"/>
        <end position="111"/>
    </location>
</feature>
<organism evidence="6 7">
    <name type="scientific">Caerostris extrusa</name>
    <name type="common">Bark spider</name>
    <name type="synonym">Caerostris bankana</name>
    <dbReference type="NCBI Taxonomy" id="172846"/>
    <lineage>
        <taxon>Eukaryota</taxon>
        <taxon>Metazoa</taxon>
        <taxon>Ecdysozoa</taxon>
        <taxon>Arthropoda</taxon>
        <taxon>Chelicerata</taxon>
        <taxon>Arachnida</taxon>
        <taxon>Araneae</taxon>
        <taxon>Araneomorphae</taxon>
        <taxon>Entelegynae</taxon>
        <taxon>Araneoidea</taxon>
        <taxon>Araneidae</taxon>
        <taxon>Caerostris</taxon>
    </lineage>
</organism>
<dbReference type="InterPro" id="IPR038081">
    <property type="entry name" value="CalX-like_sf"/>
</dbReference>
<accession>A0AAV4XBG4</accession>
<keyword evidence="3" id="KW-0106">Calcium</keyword>
<keyword evidence="7" id="KW-1185">Reference proteome</keyword>
<dbReference type="PANTHER" id="PTHR46682:SF1">
    <property type="entry name" value="ADHESION G-PROTEIN COUPLED RECEPTOR V1"/>
    <property type="match status" value="1"/>
</dbReference>
<dbReference type="GO" id="GO:0010855">
    <property type="term" value="F:adenylate cyclase inhibitor activity"/>
    <property type="evidence" value="ECO:0007669"/>
    <property type="project" value="TreeGrafter"/>
</dbReference>
<dbReference type="GO" id="GO:0004930">
    <property type="term" value="F:G protein-coupled receptor activity"/>
    <property type="evidence" value="ECO:0007669"/>
    <property type="project" value="InterPro"/>
</dbReference>
<protein>
    <submittedName>
        <fullName evidence="6">G-protein coupled receptor 98</fullName>
    </submittedName>
</protein>
<dbReference type="SMART" id="SM00237">
    <property type="entry name" value="Calx_beta"/>
    <property type="match status" value="2"/>
</dbReference>
<evidence type="ECO:0000256" key="3">
    <source>
        <dbReference type="ARBA" id="ARBA00022837"/>
    </source>
</evidence>
<dbReference type="AlphaFoldDB" id="A0AAV4XBG4"/>
<reference evidence="6 7" key="1">
    <citation type="submission" date="2021-06" db="EMBL/GenBank/DDBJ databases">
        <title>Caerostris extrusa draft genome.</title>
        <authorList>
            <person name="Kono N."/>
            <person name="Arakawa K."/>
        </authorList>
    </citation>
    <scope>NUCLEOTIDE SEQUENCE [LARGE SCALE GENOMIC DNA]</scope>
</reference>
<dbReference type="GO" id="GO:0005737">
    <property type="term" value="C:cytoplasm"/>
    <property type="evidence" value="ECO:0007669"/>
    <property type="project" value="TreeGrafter"/>
</dbReference>
<keyword evidence="1 4" id="KW-0732">Signal</keyword>
<feature type="chain" id="PRO_5043607507" evidence="4">
    <location>
        <begin position="23"/>
        <end position="220"/>
    </location>
</feature>
<dbReference type="Proteomes" id="UP001054945">
    <property type="component" value="Unassembled WGS sequence"/>
</dbReference>
<sequence>MRNSRTACLFCVRVSLISVSTAAKPGVLMFGRSSLSVLEGSKMVRIPVIRVNGSYSKISVRYQSVEPETGPYSQIQGLLEFPDGVEMQEIEIPLLDDSIRGPDVSVRLMLVQPSKKTDIVGESCVLEILDDDMIPGYLELEKSMLSVVENVGSVRLNVMRLDGTDGQIRVKYRTVPDSAVPGSDFSTTVGELVFEEGEKAKTLTVDIVDDEIRNHRKSSR</sequence>